<reference evidence="1" key="1">
    <citation type="journal article" date="2022" name="Int. J. Mol. Sci.">
        <title>Draft Genome of Tanacetum Coccineum: Genomic Comparison of Closely Related Tanacetum-Family Plants.</title>
        <authorList>
            <person name="Yamashiro T."/>
            <person name="Shiraishi A."/>
            <person name="Nakayama K."/>
            <person name="Satake H."/>
        </authorList>
    </citation>
    <scope>NUCLEOTIDE SEQUENCE</scope>
</reference>
<name>A0ABQ5JFA2_9ASTR</name>
<reference evidence="1" key="2">
    <citation type="submission" date="2022-01" db="EMBL/GenBank/DDBJ databases">
        <authorList>
            <person name="Yamashiro T."/>
            <person name="Shiraishi A."/>
            <person name="Satake H."/>
            <person name="Nakayama K."/>
        </authorList>
    </citation>
    <scope>NUCLEOTIDE SEQUENCE</scope>
</reference>
<gene>
    <name evidence="1" type="ORF">Tco_1132175</name>
</gene>
<accession>A0ABQ5JFA2</accession>
<comment type="caution">
    <text evidence="1">The sequence shown here is derived from an EMBL/GenBank/DDBJ whole genome shotgun (WGS) entry which is preliminary data.</text>
</comment>
<protein>
    <recommendedName>
        <fullName evidence="3">Xylulose kinase-1</fullName>
    </recommendedName>
</protein>
<evidence type="ECO:0000313" key="1">
    <source>
        <dbReference type="EMBL" id="GJU09779.1"/>
    </source>
</evidence>
<proteinExistence type="predicted"/>
<evidence type="ECO:0008006" key="3">
    <source>
        <dbReference type="Google" id="ProtNLM"/>
    </source>
</evidence>
<dbReference type="EMBL" id="BQNB010021758">
    <property type="protein sequence ID" value="GJU09779.1"/>
    <property type="molecule type" value="Genomic_DNA"/>
</dbReference>
<evidence type="ECO:0000313" key="2">
    <source>
        <dbReference type="Proteomes" id="UP001151760"/>
    </source>
</evidence>
<keyword evidence="2" id="KW-1185">Reference proteome</keyword>
<dbReference type="Proteomes" id="UP001151760">
    <property type="component" value="Unassembled WGS sequence"/>
</dbReference>
<organism evidence="1 2">
    <name type="scientific">Tanacetum coccineum</name>
    <dbReference type="NCBI Taxonomy" id="301880"/>
    <lineage>
        <taxon>Eukaryota</taxon>
        <taxon>Viridiplantae</taxon>
        <taxon>Streptophyta</taxon>
        <taxon>Embryophyta</taxon>
        <taxon>Tracheophyta</taxon>
        <taxon>Spermatophyta</taxon>
        <taxon>Magnoliopsida</taxon>
        <taxon>eudicotyledons</taxon>
        <taxon>Gunneridae</taxon>
        <taxon>Pentapetalae</taxon>
        <taxon>asterids</taxon>
        <taxon>campanulids</taxon>
        <taxon>Asterales</taxon>
        <taxon>Asteraceae</taxon>
        <taxon>Asteroideae</taxon>
        <taxon>Anthemideae</taxon>
        <taxon>Anthemidinae</taxon>
        <taxon>Tanacetum</taxon>
    </lineage>
</organism>
<sequence length="402" mass="45423">MTTLKFADTHNMVAFLSKPAECEGFEQIVDFLNAHPIKYALTVNPTIYTSCIEKFWAIVKVKTVNDEVQLQALVDRRKIIINESTVRRVLQLEDAEGVESLPNATIFEQLMLMGIGKGFSGRVTPLFPTMVVQSQSKMGEDIVADEAVYKELDDRLVRAATTASSLEAKQWCQETMGDTISQTRSKNVSKLSSDPLLARGNTLRSDEDRLKLEELTEICTNLQRRVLALEETKTTQAAEIISLKKRVKKLEKGKKSRTHKLKRLYKVGITARVDSSDNEESLGEDASKQGRKINDIDADIDVTLVNDVVNDEEMFDVDVLNDEEINEPSTTTTISSKQYQDKGKGIMVEPEKPLKKKDQISFDEEVALRLQAEFDKEERLARESAEKEQEANIVLTEEWDDI</sequence>